<evidence type="ECO:0000256" key="4">
    <source>
        <dbReference type="ARBA" id="ARBA00023121"/>
    </source>
</evidence>
<keyword evidence="4" id="KW-0446">Lipid-binding</keyword>
<feature type="domain" description="PH" evidence="6">
    <location>
        <begin position="29"/>
        <end position="121"/>
    </location>
</feature>
<dbReference type="Pfam" id="PF15409">
    <property type="entry name" value="PH_8"/>
    <property type="match status" value="1"/>
</dbReference>
<dbReference type="PANTHER" id="PTHR10972">
    <property type="entry name" value="OXYSTEROL-BINDING PROTEIN-RELATED"/>
    <property type="match status" value="1"/>
</dbReference>
<dbReference type="SUPFAM" id="SSF50729">
    <property type="entry name" value="PH domain-like"/>
    <property type="match status" value="1"/>
</dbReference>
<dbReference type="CDD" id="cd13289">
    <property type="entry name" value="PH_Osh3p_yeast"/>
    <property type="match status" value="1"/>
</dbReference>
<comment type="similarity">
    <text evidence="1">Belongs to the OSBP family.</text>
</comment>
<feature type="region of interest" description="Disordered" evidence="5">
    <location>
        <begin position="324"/>
        <end position="371"/>
    </location>
</feature>
<dbReference type="AlphaFoldDB" id="A0A284RB33"/>
<dbReference type="GO" id="GO:0120009">
    <property type="term" value="P:intermembrane lipid transfer"/>
    <property type="evidence" value="ECO:0007669"/>
    <property type="project" value="UniProtKB-ARBA"/>
</dbReference>
<dbReference type="Pfam" id="PF01237">
    <property type="entry name" value="Oxysterol_BP"/>
    <property type="match status" value="1"/>
</dbReference>
<dbReference type="PROSITE" id="PS50003">
    <property type="entry name" value="PH_DOMAIN"/>
    <property type="match status" value="1"/>
</dbReference>
<dbReference type="OrthoDB" id="1854502at2759"/>
<reference evidence="8" key="1">
    <citation type="journal article" date="2017" name="Nat. Ecol. Evol.">
        <title>Genome expansion and lineage-specific genetic innovations in the forest pathogenic fungi Armillaria.</title>
        <authorList>
            <person name="Sipos G."/>
            <person name="Prasanna A.N."/>
            <person name="Walter M.C."/>
            <person name="O'Connor E."/>
            <person name="Balint B."/>
            <person name="Krizsan K."/>
            <person name="Kiss B."/>
            <person name="Hess J."/>
            <person name="Varga T."/>
            <person name="Slot J."/>
            <person name="Riley R."/>
            <person name="Boka B."/>
            <person name="Rigling D."/>
            <person name="Barry K."/>
            <person name="Lee J."/>
            <person name="Mihaltcheva S."/>
            <person name="LaButti K."/>
            <person name="Lipzen A."/>
            <person name="Waldron R."/>
            <person name="Moloney N.M."/>
            <person name="Sperisen C."/>
            <person name="Kredics L."/>
            <person name="Vagvoelgyi C."/>
            <person name="Patrignani A."/>
            <person name="Fitzpatrick D."/>
            <person name="Nagy I."/>
            <person name="Doyle S."/>
            <person name="Anderson J.B."/>
            <person name="Grigoriev I.V."/>
            <person name="Gueldener U."/>
            <person name="Muensterkoetter M."/>
            <person name="Nagy L.G."/>
        </authorList>
    </citation>
    <scope>NUCLEOTIDE SEQUENCE [LARGE SCALE GENOMIC DNA]</scope>
    <source>
        <strain evidence="8">C18/9</strain>
    </source>
</reference>
<dbReference type="SMART" id="SM00233">
    <property type="entry name" value="PH"/>
    <property type="match status" value="1"/>
</dbReference>
<dbReference type="InterPro" id="IPR041680">
    <property type="entry name" value="PH_8"/>
</dbReference>
<dbReference type="GO" id="GO:0006887">
    <property type="term" value="P:exocytosis"/>
    <property type="evidence" value="ECO:0007669"/>
    <property type="project" value="TreeGrafter"/>
</dbReference>
<evidence type="ECO:0000313" key="8">
    <source>
        <dbReference type="Proteomes" id="UP000219338"/>
    </source>
</evidence>
<dbReference type="InterPro" id="IPR001849">
    <property type="entry name" value="PH_domain"/>
</dbReference>
<evidence type="ECO:0000256" key="5">
    <source>
        <dbReference type="SAM" id="MobiDB-lite"/>
    </source>
</evidence>
<dbReference type="InterPro" id="IPR000648">
    <property type="entry name" value="Oxysterol-bd"/>
</dbReference>
<dbReference type="Proteomes" id="UP000219338">
    <property type="component" value="Unassembled WGS sequence"/>
</dbReference>
<dbReference type="InterPro" id="IPR037239">
    <property type="entry name" value="OSBP_sf"/>
</dbReference>
<dbReference type="GO" id="GO:0035621">
    <property type="term" value="P:ER to Golgi ceramide transport"/>
    <property type="evidence" value="ECO:0007669"/>
    <property type="project" value="TreeGrafter"/>
</dbReference>
<dbReference type="PANTHER" id="PTHR10972:SF203">
    <property type="entry name" value="OXYSTEROL-BINDING PROTEIN HOMOLOG 3"/>
    <property type="match status" value="1"/>
</dbReference>
<evidence type="ECO:0000256" key="1">
    <source>
        <dbReference type="ARBA" id="ARBA00008842"/>
    </source>
</evidence>
<dbReference type="GO" id="GO:0005829">
    <property type="term" value="C:cytosol"/>
    <property type="evidence" value="ECO:0007669"/>
    <property type="project" value="TreeGrafter"/>
</dbReference>
<dbReference type="SUPFAM" id="SSF144000">
    <property type="entry name" value="Oxysterol-binding protein-like"/>
    <property type="match status" value="1"/>
</dbReference>
<organism evidence="7 8">
    <name type="scientific">Armillaria ostoyae</name>
    <name type="common">Armillaria root rot fungus</name>
    <dbReference type="NCBI Taxonomy" id="47428"/>
    <lineage>
        <taxon>Eukaryota</taxon>
        <taxon>Fungi</taxon>
        <taxon>Dikarya</taxon>
        <taxon>Basidiomycota</taxon>
        <taxon>Agaricomycotina</taxon>
        <taxon>Agaricomycetes</taxon>
        <taxon>Agaricomycetidae</taxon>
        <taxon>Agaricales</taxon>
        <taxon>Marasmiineae</taxon>
        <taxon>Physalacriaceae</taxon>
        <taxon>Armillaria</taxon>
    </lineage>
</organism>
<keyword evidence="3" id="KW-0445">Lipid transport</keyword>
<dbReference type="GO" id="GO:0032934">
    <property type="term" value="F:sterol binding"/>
    <property type="evidence" value="ECO:0007669"/>
    <property type="project" value="TreeGrafter"/>
</dbReference>
<sequence length="743" mass="83602">MASHSAAARASLSLGMPYSGIPNSLSSRVVVHEGWVLKKRRKRMQGFARRYFTLYQSGLLSYSFEPGQPTRDQISLHHAAISTAPGRKDIHLDSNTATFHIKCLSTDDFNQWMAAFRKFVVAGAEVRKSNSIRLASRQQGNFKLSRSGAIADDMSTTICQLEDALDSLKADVNPKKHHKHKNEKEKKDSASMFGLFKKAPHVPADVGSDSIRSECSANLDTSLSSFQRVLLALDTLKSQHTALLKALQASPQAEGVTSTHVSPPPITEEEEHTVAPHSPSISFKPSKRASIATTITDSLNEWFDAPDGFNEGAQEFVLDVHAFPDGTEQPSRMLSNDSRSSLDHGEDSSVDTDIAQEPGSTRLPSEEITQPDASTYALQIVRRTRLPAPPVGDEGSLFSMLKKNVGKDLSTIAFPVTFNEPLTLLQRAAEEVEYYDLLNQAADTADPVDRLRYIAAFAVASYAHTRHRSGRKGFNPMLAETFEDVRMKFIAEKVCHNPLEMAYHAEGKNWELYATSSGKTKFWGKSLEIIPLGTTHVKIGDDHFQWKKPSSFMRNLMVGTKYLEHCGKLTIENMRDSSRCVLDFKQSGYWAVSNVVSGTLYSPSDDIVSQLEGKWDEQLAETVDSSHLRILWRVTPWPINTHQYYGFTSYSITLNEITDDIVNCLPPTDSRYRRDVRALEEGDLDLAEQEKIHVEELQRDRRRRGEERQPRWFKQVGDEWIYIGGYWEARAKGWKETEIQPLW</sequence>
<dbReference type="EMBL" id="FUEG01000006">
    <property type="protein sequence ID" value="SJL05952.1"/>
    <property type="molecule type" value="Genomic_DNA"/>
</dbReference>
<feature type="compositionally biased region" description="Polar residues" evidence="5">
    <location>
        <begin position="358"/>
        <end position="371"/>
    </location>
</feature>
<dbReference type="Gene3D" id="2.40.160.120">
    <property type="match status" value="1"/>
</dbReference>
<evidence type="ECO:0000313" key="7">
    <source>
        <dbReference type="EMBL" id="SJL05952.1"/>
    </source>
</evidence>
<dbReference type="FunFam" id="2.40.160.120:FF:000001">
    <property type="entry name" value="Oxysterol-binding protein"/>
    <property type="match status" value="1"/>
</dbReference>
<dbReference type="GO" id="GO:0006897">
    <property type="term" value="P:endocytosis"/>
    <property type="evidence" value="ECO:0007669"/>
    <property type="project" value="TreeGrafter"/>
</dbReference>
<dbReference type="GO" id="GO:0032541">
    <property type="term" value="C:cortical endoplasmic reticulum"/>
    <property type="evidence" value="ECO:0007669"/>
    <property type="project" value="TreeGrafter"/>
</dbReference>
<dbReference type="Gene3D" id="2.30.29.30">
    <property type="entry name" value="Pleckstrin-homology domain (PH domain)/Phosphotyrosine-binding domain (PTB)"/>
    <property type="match status" value="1"/>
</dbReference>
<dbReference type="InterPro" id="IPR011993">
    <property type="entry name" value="PH-like_dom_sf"/>
</dbReference>
<name>A0A284RB33_ARMOS</name>
<proteinExistence type="inferred from homology"/>
<dbReference type="GO" id="GO:0034727">
    <property type="term" value="P:piecemeal microautophagy of the nucleus"/>
    <property type="evidence" value="ECO:0007669"/>
    <property type="project" value="TreeGrafter"/>
</dbReference>
<feature type="compositionally biased region" description="Polar residues" evidence="5">
    <location>
        <begin position="328"/>
        <end position="339"/>
    </location>
</feature>
<dbReference type="OMA" id="SYFVRWV"/>
<feature type="region of interest" description="Disordered" evidence="5">
    <location>
        <begin position="253"/>
        <end position="285"/>
    </location>
</feature>
<evidence type="ECO:0000256" key="3">
    <source>
        <dbReference type="ARBA" id="ARBA00023055"/>
    </source>
</evidence>
<evidence type="ECO:0000256" key="2">
    <source>
        <dbReference type="ARBA" id="ARBA00022448"/>
    </source>
</evidence>
<keyword evidence="8" id="KW-1185">Reference proteome</keyword>
<dbReference type="Gene3D" id="3.30.70.3490">
    <property type="match status" value="1"/>
</dbReference>
<accession>A0A284RB33</accession>
<dbReference type="STRING" id="47428.A0A284RB33"/>
<dbReference type="GO" id="GO:0097038">
    <property type="term" value="C:perinuclear endoplasmic reticulum"/>
    <property type="evidence" value="ECO:0007669"/>
    <property type="project" value="TreeGrafter"/>
</dbReference>
<gene>
    <name evidence="7" type="ORF">ARMOST_09288</name>
</gene>
<dbReference type="GO" id="GO:0005886">
    <property type="term" value="C:plasma membrane"/>
    <property type="evidence" value="ECO:0007669"/>
    <property type="project" value="TreeGrafter"/>
</dbReference>
<evidence type="ECO:0000259" key="6">
    <source>
        <dbReference type="PROSITE" id="PS50003"/>
    </source>
</evidence>
<protein>
    <submittedName>
        <fullName evidence="7">Related to OSH3-Member of oxysterol-binding protein family</fullName>
    </submittedName>
</protein>
<keyword evidence="2" id="KW-0813">Transport</keyword>
<dbReference type="GO" id="GO:0030011">
    <property type="term" value="P:maintenance of cell polarity"/>
    <property type="evidence" value="ECO:0007669"/>
    <property type="project" value="TreeGrafter"/>
</dbReference>